<dbReference type="EMBL" id="BIFH01000023">
    <property type="protein sequence ID" value="GCD97269.1"/>
    <property type="molecule type" value="Genomic_DNA"/>
</dbReference>
<organism evidence="4 5">
    <name type="scientific">Embleya hyalina</name>
    <dbReference type="NCBI Taxonomy" id="516124"/>
    <lineage>
        <taxon>Bacteria</taxon>
        <taxon>Bacillati</taxon>
        <taxon>Actinomycetota</taxon>
        <taxon>Actinomycetes</taxon>
        <taxon>Kitasatosporales</taxon>
        <taxon>Streptomycetaceae</taxon>
        <taxon>Embleya</taxon>
    </lineage>
</organism>
<feature type="signal peptide" evidence="3">
    <location>
        <begin position="1"/>
        <end position="29"/>
    </location>
</feature>
<feature type="compositionally biased region" description="Pro residues" evidence="1">
    <location>
        <begin position="128"/>
        <end position="145"/>
    </location>
</feature>
<comment type="caution">
    <text evidence="4">The sequence shown here is derived from an EMBL/GenBank/DDBJ whole genome shotgun (WGS) entry which is preliminary data.</text>
</comment>
<feature type="chain" id="PRO_5039590987" evidence="3">
    <location>
        <begin position="30"/>
        <end position="145"/>
    </location>
</feature>
<keyword evidence="5" id="KW-1185">Reference proteome</keyword>
<keyword evidence="3" id="KW-0732">Signal</keyword>
<evidence type="ECO:0000256" key="1">
    <source>
        <dbReference type="SAM" id="MobiDB-lite"/>
    </source>
</evidence>
<feature type="compositionally biased region" description="Low complexity" evidence="1">
    <location>
        <begin position="33"/>
        <end position="54"/>
    </location>
</feature>
<proteinExistence type="predicted"/>
<dbReference type="Proteomes" id="UP000286931">
    <property type="component" value="Unassembled WGS sequence"/>
</dbReference>
<feature type="region of interest" description="Disordered" evidence="1">
    <location>
        <begin position="33"/>
        <end position="69"/>
    </location>
</feature>
<feature type="compositionally biased region" description="Polar residues" evidence="1">
    <location>
        <begin position="58"/>
        <end position="69"/>
    </location>
</feature>
<reference evidence="4 5" key="1">
    <citation type="submission" date="2018-12" db="EMBL/GenBank/DDBJ databases">
        <title>Draft genome sequence of Embleya hyalina NBRC 13850T.</title>
        <authorList>
            <person name="Komaki H."/>
            <person name="Hosoyama A."/>
            <person name="Kimura A."/>
            <person name="Ichikawa N."/>
            <person name="Tamura T."/>
        </authorList>
    </citation>
    <scope>NUCLEOTIDE SEQUENCE [LARGE SCALE GENOMIC DNA]</scope>
    <source>
        <strain evidence="4 5">NBRC 13850</strain>
    </source>
</reference>
<keyword evidence="2" id="KW-0472">Membrane</keyword>
<dbReference type="RefSeq" id="WP_126639249.1">
    <property type="nucleotide sequence ID" value="NZ_BIFH01000023.1"/>
</dbReference>
<sequence>MGSRQLVIRAGRRCALAVAAVGIVAAAGALDAGPAPAPSPERSSAVASVESAPRGTDATPSAYSLQTQGGPRSVRVARVVTGTMLLTGLVLTAIGAIGMRGPELIRRKVALRASYAAGASRYRWSAPSPRPAHPPTIPGTGPPGA</sequence>
<evidence type="ECO:0000256" key="3">
    <source>
        <dbReference type="SAM" id="SignalP"/>
    </source>
</evidence>
<evidence type="ECO:0000256" key="2">
    <source>
        <dbReference type="SAM" id="Phobius"/>
    </source>
</evidence>
<evidence type="ECO:0000313" key="5">
    <source>
        <dbReference type="Proteomes" id="UP000286931"/>
    </source>
</evidence>
<keyword evidence="2" id="KW-0812">Transmembrane</keyword>
<feature type="transmembrane region" description="Helical" evidence="2">
    <location>
        <begin position="76"/>
        <end position="98"/>
    </location>
</feature>
<dbReference type="AlphaFoldDB" id="A0A401YRP3"/>
<feature type="region of interest" description="Disordered" evidence="1">
    <location>
        <begin position="122"/>
        <end position="145"/>
    </location>
</feature>
<keyword evidence="2" id="KW-1133">Transmembrane helix</keyword>
<evidence type="ECO:0000313" key="4">
    <source>
        <dbReference type="EMBL" id="GCD97269.1"/>
    </source>
</evidence>
<accession>A0A401YRP3</accession>
<gene>
    <name evidence="4" type="ORF">EHYA_04961</name>
</gene>
<name>A0A401YRP3_9ACTN</name>
<protein>
    <submittedName>
        <fullName evidence="4">Uncharacterized protein</fullName>
    </submittedName>
</protein>